<keyword evidence="2" id="KW-1185">Reference proteome</keyword>
<dbReference type="OrthoDB" id="2122616at2759"/>
<dbReference type="EMBL" id="MCGO01000006">
    <property type="protein sequence ID" value="ORY50791.1"/>
    <property type="molecule type" value="Genomic_DNA"/>
</dbReference>
<dbReference type="Proteomes" id="UP000193642">
    <property type="component" value="Unassembled WGS sequence"/>
</dbReference>
<protein>
    <submittedName>
        <fullName evidence="1">Uncharacterized protein</fullName>
    </submittedName>
</protein>
<comment type="caution">
    <text evidence="1">The sequence shown here is derived from an EMBL/GenBank/DDBJ whole genome shotgun (WGS) entry which is preliminary data.</text>
</comment>
<sequence>MGDYLPPGSLKLPAGGIRSAHVVKYANYIQIHGRLDCAALNINCTMSAPGAYDDGGQYDDGAFKNCGKEPYSGVDSSDNGNAGMQHYVEMAGNGLYCMRVCAPGTMVQGGVCDVTQDTAGCIAFMGVQFTQEESFTYTDTLTGVTTTASVKLPPMKTSTTTTTTTTTTTVAVATGATTANGAIATGTSSTGGNKASDVSALVPSTGVLGLLGLLFGAVMV</sequence>
<accession>A0A1Y2CUS3</accession>
<organism evidence="1 2">
    <name type="scientific">Rhizoclosmatium globosum</name>
    <dbReference type="NCBI Taxonomy" id="329046"/>
    <lineage>
        <taxon>Eukaryota</taxon>
        <taxon>Fungi</taxon>
        <taxon>Fungi incertae sedis</taxon>
        <taxon>Chytridiomycota</taxon>
        <taxon>Chytridiomycota incertae sedis</taxon>
        <taxon>Chytridiomycetes</taxon>
        <taxon>Chytridiales</taxon>
        <taxon>Chytriomycetaceae</taxon>
        <taxon>Rhizoclosmatium</taxon>
    </lineage>
</organism>
<gene>
    <name evidence="1" type="ORF">BCR33DRAFT_495239</name>
</gene>
<evidence type="ECO:0000313" key="2">
    <source>
        <dbReference type="Proteomes" id="UP000193642"/>
    </source>
</evidence>
<name>A0A1Y2CUS3_9FUNG</name>
<dbReference type="AlphaFoldDB" id="A0A1Y2CUS3"/>
<evidence type="ECO:0000313" key="1">
    <source>
        <dbReference type="EMBL" id="ORY50791.1"/>
    </source>
</evidence>
<reference evidence="1 2" key="1">
    <citation type="submission" date="2016-07" db="EMBL/GenBank/DDBJ databases">
        <title>Pervasive Adenine N6-methylation of Active Genes in Fungi.</title>
        <authorList>
            <consortium name="DOE Joint Genome Institute"/>
            <person name="Mondo S.J."/>
            <person name="Dannebaum R.O."/>
            <person name="Kuo R.C."/>
            <person name="Labutti K."/>
            <person name="Haridas S."/>
            <person name="Kuo A."/>
            <person name="Salamov A."/>
            <person name="Ahrendt S.R."/>
            <person name="Lipzen A."/>
            <person name="Sullivan W."/>
            <person name="Andreopoulos W.B."/>
            <person name="Clum A."/>
            <person name="Lindquist E."/>
            <person name="Daum C."/>
            <person name="Ramamoorthy G.K."/>
            <person name="Gryganskyi A."/>
            <person name="Culley D."/>
            <person name="Magnuson J.K."/>
            <person name="James T.Y."/>
            <person name="O'Malley M.A."/>
            <person name="Stajich J.E."/>
            <person name="Spatafora J.W."/>
            <person name="Visel A."/>
            <person name="Grigoriev I.V."/>
        </authorList>
    </citation>
    <scope>NUCLEOTIDE SEQUENCE [LARGE SCALE GENOMIC DNA]</scope>
    <source>
        <strain evidence="1 2">JEL800</strain>
    </source>
</reference>
<proteinExistence type="predicted"/>